<dbReference type="RefSeq" id="WP_124794017.1">
    <property type="nucleotide sequence ID" value="NZ_CAMIGD010000070.1"/>
</dbReference>
<comment type="similarity">
    <text evidence="3 10 11">Belongs to the metallo-dependent hydrolases superfamily. DHOase family. Class II DHOase subfamily.</text>
</comment>
<dbReference type="NCBIfam" id="TIGR00856">
    <property type="entry name" value="pyrC_dimer"/>
    <property type="match status" value="1"/>
</dbReference>
<comment type="caution">
    <text evidence="13">The sequence shown here is derived from an EMBL/GenBank/DDBJ whole genome shotgun (WGS) entry which is preliminary data.</text>
</comment>
<dbReference type="EMBL" id="RQYC01000002">
    <property type="protein sequence ID" value="RRD91216.1"/>
    <property type="molecule type" value="Genomic_DNA"/>
</dbReference>
<dbReference type="InterPro" id="IPR002195">
    <property type="entry name" value="Dihydroorotase_CS"/>
</dbReference>
<dbReference type="PIRSF" id="PIRSF001237">
    <property type="entry name" value="DHOdimr"/>
    <property type="match status" value="1"/>
</dbReference>
<evidence type="ECO:0000256" key="1">
    <source>
        <dbReference type="ARBA" id="ARBA00002368"/>
    </source>
</evidence>
<dbReference type="GO" id="GO:0004151">
    <property type="term" value="F:dihydroorotase activity"/>
    <property type="evidence" value="ECO:0007669"/>
    <property type="project" value="UniProtKB-UniRule"/>
</dbReference>
<feature type="modified residue" description="N6-carboxylysine" evidence="10">
    <location>
        <position position="98"/>
    </location>
</feature>
<keyword evidence="6 10" id="KW-0378">Hydrolase</keyword>
<evidence type="ECO:0000256" key="4">
    <source>
        <dbReference type="ARBA" id="ARBA00012860"/>
    </source>
</evidence>
<feature type="binding site" description="via carbamate group" evidence="10">
    <location>
        <position position="98"/>
    </location>
    <ligand>
        <name>Zn(2+)</name>
        <dbReference type="ChEBI" id="CHEBI:29105"/>
        <label>1</label>
    </ligand>
</feature>
<sequence>MQTLTIIQPDDFHVHVRDGDGLRAVVPHTARQMGRALMMPNLKPPVTTVAQALAYKEKILAAVPQGNPFEPLMSLYLTDHTTPATVREAKAAGIVAFKLYPAGATTNSDSGVTDLFKLLPVLEEIAAQDMRFLVHGEVTDPEIDIFDREAVFIERVLLPVLAKVPDLKVVFEHITTADAAELVCGAGDNVAATVTPQHLMFNRNHLLVGGVRPHFYCLPILKRERHRRALLDAVTGAQAHKFFLGTDSAPHPRHAKENACGCAGVFSAATAIELYAQIFEQAGALDKLQAFASQNGARFYGLPENPRTITLVKQPQRVPERFDFGADEVIPMCAGEELAWRIQSDR</sequence>
<evidence type="ECO:0000313" key="14">
    <source>
        <dbReference type="Proteomes" id="UP000269923"/>
    </source>
</evidence>
<feature type="binding site" evidence="10">
    <location>
        <position position="173"/>
    </location>
    <ligand>
        <name>Zn(2+)</name>
        <dbReference type="ChEBI" id="CHEBI:29105"/>
        <label>2</label>
    </ligand>
</feature>
<comment type="subunit">
    <text evidence="10">Homodimer.</text>
</comment>
<protein>
    <recommendedName>
        <fullName evidence="4 10">Dihydroorotase</fullName>
        <shortName evidence="10">DHOase</shortName>
        <ecNumber evidence="4 10">3.5.2.3</ecNumber>
    </recommendedName>
</protein>
<comment type="catalytic activity">
    <reaction evidence="9 10 11">
        <text>(S)-dihydroorotate + H2O = N-carbamoyl-L-aspartate + H(+)</text>
        <dbReference type="Rhea" id="RHEA:24296"/>
        <dbReference type="ChEBI" id="CHEBI:15377"/>
        <dbReference type="ChEBI" id="CHEBI:15378"/>
        <dbReference type="ChEBI" id="CHEBI:30864"/>
        <dbReference type="ChEBI" id="CHEBI:32814"/>
        <dbReference type="EC" id="3.5.2.3"/>
    </reaction>
</comment>
<dbReference type="GO" id="GO:0044205">
    <property type="term" value="P:'de novo' UMP biosynthetic process"/>
    <property type="evidence" value="ECO:0007669"/>
    <property type="project" value="UniProtKB-UniRule"/>
</dbReference>
<feature type="binding site" evidence="10">
    <location>
        <position position="263"/>
    </location>
    <ligand>
        <name>substrate</name>
    </ligand>
</feature>
<feature type="binding site" description="via carbamate group" evidence="10">
    <location>
        <position position="98"/>
    </location>
    <ligand>
        <name>Zn(2+)</name>
        <dbReference type="ChEBI" id="CHEBI:29105"/>
        <label>2</label>
    </ligand>
</feature>
<dbReference type="UniPathway" id="UPA00070">
    <property type="reaction ID" value="UER00117"/>
</dbReference>
<keyword evidence="14" id="KW-1185">Reference proteome</keyword>
<feature type="binding site" evidence="10">
    <location>
        <position position="251"/>
    </location>
    <ligand>
        <name>substrate</name>
    </ligand>
</feature>
<feature type="binding site" evidence="10">
    <location>
        <position position="15"/>
    </location>
    <ligand>
        <name>Zn(2+)</name>
        <dbReference type="ChEBI" id="CHEBI:29105"/>
        <label>1</label>
    </ligand>
</feature>
<dbReference type="AlphaFoldDB" id="A0A3P2A8U2"/>
<dbReference type="HAMAP" id="MF_00219">
    <property type="entry name" value="PyrC_classII"/>
    <property type="match status" value="1"/>
</dbReference>
<accession>A0A3P2A8U2</accession>
<proteinExistence type="inferred from homology"/>
<evidence type="ECO:0000313" key="13">
    <source>
        <dbReference type="EMBL" id="RRD91216.1"/>
    </source>
</evidence>
<feature type="binding site" evidence="10">
    <location>
        <position position="135"/>
    </location>
    <ligand>
        <name>substrate</name>
    </ligand>
</feature>
<comment type="cofactor">
    <cofactor evidence="10 11">
        <name>Zn(2+)</name>
        <dbReference type="ChEBI" id="CHEBI:29105"/>
    </cofactor>
    <text evidence="10 11">Binds 2 Zn(2+) ions per subunit.</text>
</comment>
<feature type="binding site" evidence="10">
    <location>
        <position position="247"/>
    </location>
    <ligand>
        <name>Zn(2+)</name>
        <dbReference type="ChEBI" id="CHEBI:29105"/>
        <label>1</label>
    </ligand>
</feature>
<reference evidence="13 14" key="1">
    <citation type="submission" date="2018-11" db="EMBL/GenBank/DDBJ databases">
        <title>Genomes From Bacteria Associated with the Canine Oral Cavity: a Test Case for Automated Genome-Based Taxonomic Assignment.</title>
        <authorList>
            <person name="Coil D.A."/>
            <person name="Jospin G."/>
            <person name="Darling A.E."/>
            <person name="Wallis C."/>
            <person name="Davis I.J."/>
            <person name="Harris S."/>
            <person name="Eisen J.A."/>
            <person name="Holcombe L.J."/>
            <person name="O'Flynn C."/>
        </authorList>
    </citation>
    <scope>NUCLEOTIDE SEQUENCE [LARGE SCALE GENOMIC DNA]</scope>
    <source>
        <strain evidence="13 14">COT-280</strain>
    </source>
</reference>
<dbReference type="EC" id="3.5.2.3" evidence="4 10"/>
<organism evidence="13 14">
    <name type="scientific">Conchiformibius steedae</name>
    <dbReference type="NCBI Taxonomy" id="153493"/>
    <lineage>
        <taxon>Bacteria</taxon>
        <taxon>Pseudomonadati</taxon>
        <taxon>Pseudomonadota</taxon>
        <taxon>Betaproteobacteria</taxon>
        <taxon>Neisseriales</taxon>
        <taxon>Neisseriaceae</taxon>
        <taxon>Conchiformibius</taxon>
    </lineage>
</organism>
<feature type="active site" evidence="10">
    <location>
        <position position="247"/>
    </location>
</feature>
<gene>
    <name evidence="10" type="primary">pyrC</name>
    <name evidence="13" type="ORF">EII21_02155</name>
</gene>
<feature type="binding site" evidence="10">
    <location>
        <position position="218"/>
    </location>
    <ligand>
        <name>substrate</name>
    </ligand>
</feature>
<keyword evidence="7 10" id="KW-0862">Zinc</keyword>
<feature type="binding site" evidence="10">
    <location>
        <position position="135"/>
    </location>
    <ligand>
        <name>Zn(2+)</name>
        <dbReference type="ChEBI" id="CHEBI:29105"/>
        <label>2</label>
    </ligand>
</feature>
<feature type="binding site" evidence="10">
    <location>
        <position position="41"/>
    </location>
    <ligand>
        <name>substrate</name>
    </ligand>
</feature>
<evidence type="ECO:0000256" key="10">
    <source>
        <dbReference type="HAMAP-Rule" id="MF_00219"/>
    </source>
</evidence>
<dbReference type="OrthoDB" id="9808095at2"/>
<evidence type="ECO:0000256" key="7">
    <source>
        <dbReference type="ARBA" id="ARBA00022833"/>
    </source>
</evidence>
<feature type="binding site" evidence="10">
    <location>
        <position position="13"/>
    </location>
    <ligand>
        <name>Zn(2+)</name>
        <dbReference type="ChEBI" id="CHEBI:29105"/>
        <label>1</label>
    </ligand>
</feature>
<dbReference type="Proteomes" id="UP000269923">
    <property type="component" value="Unassembled WGS sequence"/>
</dbReference>
<dbReference type="SUPFAM" id="SSF51556">
    <property type="entry name" value="Metallo-dependent hydrolases"/>
    <property type="match status" value="1"/>
</dbReference>
<comment type="pathway">
    <text evidence="2 10 11">Pyrimidine metabolism; UMP biosynthesis via de novo pathway; (S)-dihydroorotate from bicarbonate: step 3/3.</text>
</comment>
<dbReference type="PROSITE" id="PS00483">
    <property type="entry name" value="DIHYDROOROTASE_2"/>
    <property type="match status" value="1"/>
</dbReference>
<dbReference type="InterPro" id="IPR004721">
    <property type="entry name" value="DHOdimr"/>
</dbReference>
<evidence type="ECO:0000256" key="2">
    <source>
        <dbReference type="ARBA" id="ARBA00004880"/>
    </source>
</evidence>
<evidence type="ECO:0000259" key="12">
    <source>
        <dbReference type="Pfam" id="PF01979"/>
    </source>
</evidence>
<dbReference type="Pfam" id="PF01979">
    <property type="entry name" value="Amidohydro_1"/>
    <property type="match status" value="1"/>
</dbReference>
<keyword evidence="8 10" id="KW-0665">Pyrimidine biosynthesis</keyword>
<dbReference type="InterPro" id="IPR006680">
    <property type="entry name" value="Amidohydro-rel"/>
</dbReference>
<dbReference type="CDD" id="cd01294">
    <property type="entry name" value="DHOase"/>
    <property type="match status" value="1"/>
</dbReference>
<comment type="function">
    <text evidence="1 10">Catalyzes the reversible cyclization of carbamoyl aspartate to dihydroorotate.</text>
</comment>
<name>A0A3P2A8U2_9NEIS</name>
<evidence type="ECO:0000256" key="5">
    <source>
        <dbReference type="ARBA" id="ARBA00022723"/>
    </source>
</evidence>
<dbReference type="FunFam" id="3.20.20.140:FF:000006">
    <property type="entry name" value="Dihydroorotase"/>
    <property type="match status" value="1"/>
</dbReference>
<evidence type="ECO:0000256" key="6">
    <source>
        <dbReference type="ARBA" id="ARBA00022801"/>
    </source>
</evidence>
<evidence type="ECO:0000256" key="11">
    <source>
        <dbReference type="RuleBase" id="RU003440"/>
    </source>
</evidence>
<dbReference type="GO" id="GO:0008270">
    <property type="term" value="F:zinc ion binding"/>
    <property type="evidence" value="ECO:0007669"/>
    <property type="project" value="UniProtKB-UniRule"/>
</dbReference>
<dbReference type="GO" id="GO:0005737">
    <property type="term" value="C:cytoplasm"/>
    <property type="evidence" value="ECO:0007669"/>
    <property type="project" value="TreeGrafter"/>
</dbReference>
<evidence type="ECO:0000256" key="3">
    <source>
        <dbReference type="ARBA" id="ARBA00005631"/>
    </source>
</evidence>
<dbReference type="InterPro" id="IPR032466">
    <property type="entry name" value="Metal_Hydrolase"/>
</dbReference>
<dbReference type="GO" id="GO:0006207">
    <property type="term" value="P:'de novo' pyrimidine nucleobase biosynthetic process"/>
    <property type="evidence" value="ECO:0007669"/>
    <property type="project" value="TreeGrafter"/>
</dbReference>
<feature type="domain" description="Amidohydrolase-related" evidence="12">
    <location>
        <begin position="11"/>
        <end position="304"/>
    </location>
</feature>
<feature type="binding site" evidence="10">
    <location>
        <begin position="15"/>
        <end position="17"/>
    </location>
    <ligand>
        <name>substrate</name>
    </ligand>
</feature>
<dbReference type="PANTHER" id="PTHR43137:SF1">
    <property type="entry name" value="DIHYDROOROTASE"/>
    <property type="match status" value="1"/>
</dbReference>
<keyword evidence="5 10" id="KW-0479">Metal-binding</keyword>
<dbReference type="STRING" id="1121352.GCA_000620925_00260"/>
<dbReference type="Gene3D" id="3.20.20.140">
    <property type="entry name" value="Metal-dependent hydrolases"/>
    <property type="match status" value="1"/>
</dbReference>
<evidence type="ECO:0000256" key="9">
    <source>
        <dbReference type="ARBA" id="ARBA00048492"/>
    </source>
</evidence>
<dbReference type="PROSITE" id="PS00482">
    <property type="entry name" value="DIHYDROOROTASE_1"/>
    <property type="match status" value="1"/>
</dbReference>
<evidence type="ECO:0000256" key="8">
    <source>
        <dbReference type="ARBA" id="ARBA00022975"/>
    </source>
</evidence>
<dbReference type="PANTHER" id="PTHR43137">
    <property type="entry name" value="DIHYDROOROTASE"/>
    <property type="match status" value="1"/>
</dbReference>